<keyword evidence="3" id="KW-1003">Cell membrane</keyword>
<reference evidence="9" key="1">
    <citation type="submission" date="2018-05" db="EMBL/GenBank/DDBJ databases">
        <authorList>
            <person name="Lanie J.A."/>
            <person name="Ng W.-L."/>
            <person name="Kazmierczak K.M."/>
            <person name="Andrzejewski T.M."/>
            <person name="Davidsen T.M."/>
            <person name="Wayne K.J."/>
            <person name="Tettelin H."/>
            <person name="Glass J.I."/>
            <person name="Rusch D."/>
            <person name="Podicherti R."/>
            <person name="Tsui H.-C.T."/>
            <person name="Winkler M.E."/>
        </authorList>
    </citation>
    <scope>NUCLEOTIDE SEQUENCE</scope>
</reference>
<evidence type="ECO:0000256" key="4">
    <source>
        <dbReference type="ARBA" id="ARBA00022692"/>
    </source>
</evidence>
<organism evidence="9">
    <name type="scientific">marine metagenome</name>
    <dbReference type="NCBI Taxonomy" id="408172"/>
    <lineage>
        <taxon>unclassified sequences</taxon>
        <taxon>metagenomes</taxon>
        <taxon>ecological metagenomes</taxon>
    </lineage>
</organism>
<evidence type="ECO:0000256" key="1">
    <source>
        <dbReference type="ARBA" id="ARBA00004651"/>
    </source>
</evidence>
<name>A0A381YFG6_9ZZZZ</name>
<accession>A0A381YFG6</accession>
<protein>
    <recommendedName>
        <fullName evidence="8">ABC transmembrane type-1 domain-containing protein</fullName>
    </recommendedName>
</protein>
<keyword evidence="5 7" id="KW-1133">Transmembrane helix</keyword>
<dbReference type="EMBL" id="UINC01017995">
    <property type="protein sequence ID" value="SVA75167.1"/>
    <property type="molecule type" value="Genomic_DNA"/>
</dbReference>
<feature type="domain" description="ABC transmembrane type-1" evidence="8">
    <location>
        <begin position="71"/>
        <end position="296"/>
    </location>
</feature>
<dbReference type="PANTHER" id="PTHR30193">
    <property type="entry name" value="ABC TRANSPORTER PERMEASE PROTEIN"/>
    <property type="match status" value="1"/>
</dbReference>
<dbReference type="InterPro" id="IPR000515">
    <property type="entry name" value="MetI-like"/>
</dbReference>
<evidence type="ECO:0000256" key="5">
    <source>
        <dbReference type="ARBA" id="ARBA00022989"/>
    </source>
</evidence>
<evidence type="ECO:0000256" key="6">
    <source>
        <dbReference type="ARBA" id="ARBA00023136"/>
    </source>
</evidence>
<dbReference type="AlphaFoldDB" id="A0A381YFG6"/>
<proteinExistence type="predicted"/>
<comment type="subcellular location">
    <subcellularLocation>
        <location evidence="1">Cell membrane</location>
        <topology evidence="1">Multi-pass membrane protein</topology>
    </subcellularLocation>
</comment>
<dbReference type="GO" id="GO:0005886">
    <property type="term" value="C:plasma membrane"/>
    <property type="evidence" value="ECO:0007669"/>
    <property type="project" value="UniProtKB-SubCell"/>
</dbReference>
<keyword evidence="2" id="KW-0813">Transport</keyword>
<feature type="transmembrane region" description="Helical" evidence="7">
    <location>
        <begin position="75"/>
        <end position="94"/>
    </location>
</feature>
<gene>
    <name evidence="9" type="ORF">METZ01_LOCUS128021</name>
</gene>
<dbReference type="CDD" id="cd06261">
    <property type="entry name" value="TM_PBP2"/>
    <property type="match status" value="1"/>
</dbReference>
<feature type="transmembrane region" description="Helical" evidence="7">
    <location>
        <begin position="168"/>
        <end position="191"/>
    </location>
</feature>
<dbReference type="InterPro" id="IPR051393">
    <property type="entry name" value="ABC_transporter_permease"/>
</dbReference>
<evidence type="ECO:0000256" key="3">
    <source>
        <dbReference type="ARBA" id="ARBA00022475"/>
    </source>
</evidence>
<keyword evidence="4 7" id="KW-0812">Transmembrane</keyword>
<feature type="transmembrane region" description="Helical" evidence="7">
    <location>
        <begin position="106"/>
        <end position="130"/>
    </location>
</feature>
<feature type="transmembrane region" description="Helical" evidence="7">
    <location>
        <begin position="272"/>
        <end position="299"/>
    </location>
</feature>
<evidence type="ECO:0000256" key="2">
    <source>
        <dbReference type="ARBA" id="ARBA00022448"/>
    </source>
</evidence>
<dbReference type="Pfam" id="PF00528">
    <property type="entry name" value="BPD_transp_1"/>
    <property type="match status" value="1"/>
</dbReference>
<sequence length="304" mass="33814">MAAANQRTPGARWMPFLILLPFLFFLLLFWVIPLVGGVKMSLQANGLGQAEYVGFAHYKALANDERYATALRNSFVYTLASIVVIVPLALWLAHLLRATFRRLRPLLTFALLLPALTPPSVLAVLFLMVFHGKNGLLNQLFVMPLGIFSEQALGHGLGPVSWLKDPDFILSGLVLQTVWRWTGFMTFFILAGMEGIPRVYYEAARLATGSRWQHFWHVTLPQLRPVLLFVAVYLVVDGFSLFSGAFVLLGGSGGTADAGLLTVTYVFQKMRFFEYGTASAISVSLLPLMTLALWVALFLRRRTA</sequence>
<feature type="transmembrane region" description="Helical" evidence="7">
    <location>
        <begin position="12"/>
        <end position="32"/>
    </location>
</feature>
<dbReference type="SUPFAM" id="SSF161098">
    <property type="entry name" value="MetI-like"/>
    <property type="match status" value="1"/>
</dbReference>
<evidence type="ECO:0000259" key="8">
    <source>
        <dbReference type="PROSITE" id="PS50928"/>
    </source>
</evidence>
<dbReference type="InterPro" id="IPR035906">
    <property type="entry name" value="MetI-like_sf"/>
</dbReference>
<feature type="transmembrane region" description="Helical" evidence="7">
    <location>
        <begin position="226"/>
        <end position="252"/>
    </location>
</feature>
<evidence type="ECO:0000256" key="7">
    <source>
        <dbReference type="SAM" id="Phobius"/>
    </source>
</evidence>
<dbReference type="PROSITE" id="PS50928">
    <property type="entry name" value="ABC_TM1"/>
    <property type="match status" value="1"/>
</dbReference>
<dbReference type="Gene3D" id="1.10.3720.10">
    <property type="entry name" value="MetI-like"/>
    <property type="match status" value="1"/>
</dbReference>
<dbReference type="GO" id="GO:0055085">
    <property type="term" value="P:transmembrane transport"/>
    <property type="evidence" value="ECO:0007669"/>
    <property type="project" value="InterPro"/>
</dbReference>
<dbReference type="PANTHER" id="PTHR30193:SF37">
    <property type="entry name" value="INNER MEMBRANE ABC TRANSPORTER PERMEASE PROTEIN YCJO"/>
    <property type="match status" value="1"/>
</dbReference>
<keyword evidence="6 7" id="KW-0472">Membrane</keyword>
<evidence type="ECO:0000313" key="9">
    <source>
        <dbReference type="EMBL" id="SVA75167.1"/>
    </source>
</evidence>